<dbReference type="EMBL" id="AF298549">
    <property type="protein sequence ID" value="AAG39441.1"/>
    <property type="molecule type" value="Genomic_DNA"/>
</dbReference>
<reference evidence="1" key="1">
    <citation type="submission" date="2000-08" db="EMBL/GenBank/DDBJ databases">
        <title>A specific mtDNA fragment related to cytoplasmic male sterility in tuber mustard.</title>
        <authorList>
            <person name="Chen X.J."/>
            <person name="Zhang Y.Z."/>
            <person name="Chen Z.J."/>
            <person name="Jin Y."/>
        </authorList>
    </citation>
    <scope>NUCLEOTIDE SEQUENCE</scope>
</reference>
<evidence type="ECO:0000313" key="1">
    <source>
        <dbReference type="EMBL" id="AAG39441.1"/>
    </source>
</evidence>
<organism evidence="1">
    <name type="scientific">Brassica juncea</name>
    <name type="common">Indian mustard</name>
    <name type="synonym">Sinapis juncea</name>
    <dbReference type="NCBI Taxonomy" id="3707"/>
    <lineage>
        <taxon>Eukaryota</taxon>
        <taxon>Viridiplantae</taxon>
        <taxon>Streptophyta</taxon>
        <taxon>Embryophyta</taxon>
        <taxon>Tracheophyta</taxon>
        <taxon>Spermatophyta</taxon>
        <taxon>Magnoliopsida</taxon>
        <taxon>eudicotyledons</taxon>
        <taxon>Gunneridae</taxon>
        <taxon>Pentapetalae</taxon>
        <taxon>rosids</taxon>
        <taxon>malvids</taxon>
        <taxon>Brassicales</taxon>
        <taxon>Brassicaceae</taxon>
        <taxon>Brassiceae</taxon>
        <taxon>Brassica</taxon>
    </lineage>
</organism>
<accession>Q9G467</accession>
<protein>
    <submittedName>
        <fullName evidence="1">Uncharacterized protein</fullName>
    </submittedName>
</protein>
<dbReference type="AlphaFoldDB" id="Q9G467"/>
<geneLocation type="mitochondrion" evidence="1"/>
<sequence length="20" mass="2278">MLLQHKLAELVSHLVRTSTT</sequence>
<keyword evidence="1" id="KW-0496">Mitochondrion</keyword>
<name>Q9G467_BRAJU</name>
<proteinExistence type="predicted"/>